<dbReference type="GO" id="GO:0006886">
    <property type="term" value="P:intracellular protein transport"/>
    <property type="evidence" value="ECO:0007669"/>
    <property type="project" value="TreeGrafter"/>
</dbReference>
<dbReference type="PANTHER" id="PTHR13364:SF6">
    <property type="entry name" value="SPERMATOGENESIS-DEFECTIVE PROTEIN 39 HOMOLOG"/>
    <property type="match status" value="1"/>
</dbReference>
<dbReference type="STRING" id="52670.A0A2I4CH72"/>
<evidence type="ECO:0000256" key="8">
    <source>
        <dbReference type="ARBA" id="ARBA00031270"/>
    </source>
</evidence>
<dbReference type="AlphaFoldDB" id="A0A2I4CH72"/>
<evidence type="ECO:0000256" key="7">
    <source>
        <dbReference type="ARBA" id="ARBA00029984"/>
    </source>
</evidence>
<evidence type="ECO:0000256" key="2">
    <source>
        <dbReference type="ARBA" id="ARBA00004541"/>
    </source>
</evidence>
<accession>A0A2I4CH72</accession>
<evidence type="ECO:0000313" key="11">
    <source>
        <dbReference type="RefSeq" id="XP_013879338.1"/>
    </source>
</evidence>
<name>A0A2I4CH72_AUSLI</name>
<dbReference type="GO" id="GO:0005769">
    <property type="term" value="C:early endosome"/>
    <property type="evidence" value="ECO:0007669"/>
    <property type="project" value="UniProtKB-SubCell"/>
</dbReference>
<dbReference type="KEGG" id="alim:106528660"/>
<dbReference type="InterPro" id="IPR040057">
    <property type="entry name" value="Spe-39"/>
</dbReference>
<dbReference type="GO" id="GO:0005770">
    <property type="term" value="C:late endosome"/>
    <property type="evidence" value="ECO:0007669"/>
    <property type="project" value="UniProtKB-SubCell"/>
</dbReference>
<dbReference type="OrthoDB" id="8939430at2759"/>
<feature type="compositionally biased region" description="Polar residues" evidence="9">
    <location>
        <begin position="68"/>
        <end position="80"/>
    </location>
</feature>
<evidence type="ECO:0000256" key="6">
    <source>
        <dbReference type="ARBA" id="ARBA00023329"/>
    </source>
</evidence>
<dbReference type="GO" id="GO:0007034">
    <property type="term" value="P:vacuolar transport"/>
    <property type="evidence" value="ECO:0007669"/>
    <property type="project" value="TreeGrafter"/>
</dbReference>
<dbReference type="InParanoid" id="A0A2I4CH72"/>
<comment type="subcellular location">
    <subcellularLocation>
        <location evidence="2">Cytoplasmic vesicle</location>
    </subcellularLocation>
    <subcellularLocation>
        <location evidence="1">Early endosome</location>
    </subcellularLocation>
    <subcellularLocation>
        <location evidence="3">Late endosome</location>
    </subcellularLocation>
</comment>
<dbReference type="GeneID" id="106528660"/>
<feature type="compositionally biased region" description="Low complexity" evidence="9">
    <location>
        <begin position="98"/>
        <end position="112"/>
    </location>
</feature>
<gene>
    <name evidence="11" type="primary">LOC106528660</name>
</gene>
<dbReference type="PANTHER" id="PTHR13364">
    <property type="entry name" value="DEFECTIVE SPERMATOGENESIS PROTEIN 39"/>
    <property type="match status" value="1"/>
</dbReference>
<evidence type="ECO:0000256" key="1">
    <source>
        <dbReference type="ARBA" id="ARBA00004412"/>
    </source>
</evidence>
<keyword evidence="5" id="KW-0967">Endosome</keyword>
<sequence>MMKGKADEEDYWNSSKFKAFTFDDEDDEFSRLKESRQAVNSIRQLVDDGDDEDDVEKVSWSGEPVGSISWSVKETAASNQKPDREPAFPKITTERPSLNKSQSGLSLSSLFKGKTKGGNLQSFTDSKFIN</sequence>
<keyword evidence="6" id="KW-0968">Cytoplasmic vesicle</keyword>
<reference evidence="11" key="1">
    <citation type="submission" date="2025-08" db="UniProtKB">
        <authorList>
            <consortium name="RefSeq"/>
        </authorList>
    </citation>
    <scope>IDENTIFICATION</scope>
    <source>
        <strain evidence="11">Quisiro</strain>
        <tissue evidence="11">Liver</tissue>
    </source>
</reference>
<dbReference type="RefSeq" id="XP_013879338.1">
    <property type="nucleotide sequence ID" value="XM_014023884.1"/>
</dbReference>
<dbReference type="Proteomes" id="UP000192220">
    <property type="component" value="Unplaced"/>
</dbReference>
<evidence type="ECO:0000256" key="9">
    <source>
        <dbReference type="SAM" id="MobiDB-lite"/>
    </source>
</evidence>
<organism evidence="10 11">
    <name type="scientific">Austrofundulus limnaeus</name>
    <name type="common">Annual killifish</name>
    <dbReference type="NCBI Taxonomy" id="52670"/>
    <lineage>
        <taxon>Eukaryota</taxon>
        <taxon>Metazoa</taxon>
        <taxon>Chordata</taxon>
        <taxon>Craniata</taxon>
        <taxon>Vertebrata</taxon>
        <taxon>Euteleostomi</taxon>
        <taxon>Actinopterygii</taxon>
        <taxon>Neopterygii</taxon>
        <taxon>Teleostei</taxon>
        <taxon>Neoteleostei</taxon>
        <taxon>Acanthomorphata</taxon>
        <taxon>Ovalentaria</taxon>
        <taxon>Atherinomorphae</taxon>
        <taxon>Cyprinodontiformes</taxon>
        <taxon>Rivulidae</taxon>
        <taxon>Austrofundulus</taxon>
    </lineage>
</organism>
<keyword evidence="10" id="KW-1185">Reference proteome</keyword>
<feature type="region of interest" description="Disordered" evidence="9">
    <location>
        <begin position="40"/>
        <end position="130"/>
    </location>
</feature>
<evidence type="ECO:0000256" key="5">
    <source>
        <dbReference type="ARBA" id="ARBA00022753"/>
    </source>
</evidence>
<proteinExistence type="predicted"/>
<protein>
    <recommendedName>
        <fullName evidence="4">Spermatogenesis-defective protein 39 homolog</fullName>
    </recommendedName>
    <alternativeName>
        <fullName evidence="7">VPS33B-interacting protein in apical-basolateral polarity regulator</fullName>
    </alternativeName>
    <alternativeName>
        <fullName evidence="8">VPS33B-interacting protein in polarity and apical restriction</fullName>
    </alternativeName>
</protein>
<evidence type="ECO:0000313" key="10">
    <source>
        <dbReference type="Proteomes" id="UP000192220"/>
    </source>
</evidence>
<feature type="compositionally biased region" description="Polar residues" evidence="9">
    <location>
        <begin position="119"/>
        <end position="130"/>
    </location>
</feature>
<evidence type="ECO:0000256" key="4">
    <source>
        <dbReference type="ARBA" id="ARBA00019368"/>
    </source>
</evidence>
<evidence type="ECO:0000256" key="3">
    <source>
        <dbReference type="ARBA" id="ARBA00004603"/>
    </source>
</evidence>